<sequence length="73" mass="8768">MITPIHYRIAPINSTIVRTRIPKRHHRREIPQSRRKKRKKKNHVLAVELRCTHRYVPDTGGWAHYSSLECLPY</sequence>
<evidence type="ECO:0000313" key="3">
    <source>
        <dbReference type="Proteomes" id="UP000276215"/>
    </source>
</evidence>
<organism evidence="2 3">
    <name type="scientific">Choiromyces venosus 120613-1</name>
    <dbReference type="NCBI Taxonomy" id="1336337"/>
    <lineage>
        <taxon>Eukaryota</taxon>
        <taxon>Fungi</taxon>
        <taxon>Dikarya</taxon>
        <taxon>Ascomycota</taxon>
        <taxon>Pezizomycotina</taxon>
        <taxon>Pezizomycetes</taxon>
        <taxon>Pezizales</taxon>
        <taxon>Tuberaceae</taxon>
        <taxon>Choiromyces</taxon>
    </lineage>
</organism>
<feature type="region of interest" description="Disordered" evidence="1">
    <location>
        <begin position="23"/>
        <end position="42"/>
    </location>
</feature>
<name>A0A3N4JWG4_9PEZI</name>
<gene>
    <name evidence="2" type="ORF">L873DRAFT_1803260</name>
</gene>
<proteinExistence type="predicted"/>
<dbReference type="Proteomes" id="UP000276215">
    <property type="component" value="Unassembled WGS sequence"/>
</dbReference>
<dbReference type="AlphaFoldDB" id="A0A3N4JWG4"/>
<evidence type="ECO:0000256" key="1">
    <source>
        <dbReference type="SAM" id="MobiDB-lite"/>
    </source>
</evidence>
<reference evidence="2 3" key="1">
    <citation type="journal article" date="2018" name="Nat. Ecol. Evol.">
        <title>Pezizomycetes genomes reveal the molecular basis of ectomycorrhizal truffle lifestyle.</title>
        <authorList>
            <person name="Murat C."/>
            <person name="Payen T."/>
            <person name="Noel B."/>
            <person name="Kuo A."/>
            <person name="Morin E."/>
            <person name="Chen J."/>
            <person name="Kohler A."/>
            <person name="Krizsan K."/>
            <person name="Balestrini R."/>
            <person name="Da Silva C."/>
            <person name="Montanini B."/>
            <person name="Hainaut M."/>
            <person name="Levati E."/>
            <person name="Barry K.W."/>
            <person name="Belfiori B."/>
            <person name="Cichocki N."/>
            <person name="Clum A."/>
            <person name="Dockter R.B."/>
            <person name="Fauchery L."/>
            <person name="Guy J."/>
            <person name="Iotti M."/>
            <person name="Le Tacon F."/>
            <person name="Lindquist E.A."/>
            <person name="Lipzen A."/>
            <person name="Malagnac F."/>
            <person name="Mello A."/>
            <person name="Molinier V."/>
            <person name="Miyauchi S."/>
            <person name="Poulain J."/>
            <person name="Riccioni C."/>
            <person name="Rubini A."/>
            <person name="Sitrit Y."/>
            <person name="Splivallo R."/>
            <person name="Traeger S."/>
            <person name="Wang M."/>
            <person name="Zifcakova L."/>
            <person name="Wipf D."/>
            <person name="Zambonelli A."/>
            <person name="Paolocci F."/>
            <person name="Nowrousian M."/>
            <person name="Ottonello S."/>
            <person name="Baldrian P."/>
            <person name="Spatafora J.W."/>
            <person name="Henrissat B."/>
            <person name="Nagy L.G."/>
            <person name="Aury J.M."/>
            <person name="Wincker P."/>
            <person name="Grigoriev I.V."/>
            <person name="Bonfante P."/>
            <person name="Martin F.M."/>
        </authorList>
    </citation>
    <scope>NUCLEOTIDE SEQUENCE [LARGE SCALE GENOMIC DNA]</scope>
    <source>
        <strain evidence="2 3">120613-1</strain>
    </source>
</reference>
<evidence type="ECO:0000313" key="2">
    <source>
        <dbReference type="EMBL" id="RPB01548.1"/>
    </source>
</evidence>
<keyword evidence="3" id="KW-1185">Reference proteome</keyword>
<accession>A0A3N4JWG4</accession>
<protein>
    <submittedName>
        <fullName evidence="2">Uncharacterized protein</fullName>
    </submittedName>
</protein>
<dbReference type="EMBL" id="ML120372">
    <property type="protein sequence ID" value="RPB01548.1"/>
    <property type="molecule type" value="Genomic_DNA"/>
</dbReference>